<dbReference type="PROSITE" id="PS00444">
    <property type="entry name" value="POLYPRENYL_SYNTHASE_2"/>
    <property type="match status" value="1"/>
</dbReference>
<organism evidence="7 8">
    <name type="scientific">Agromyces allii</name>
    <dbReference type="NCBI Taxonomy" id="393607"/>
    <lineage>
        <taxon>Bacteria</taxon>
        <taxon>Bacillati</taxon>
        <taxon>Actinomycetota</taxon>
        <taxon>Actinomycetes</taxon>
        <taxon>Micrococcales</taxon>
        <taxon>Microbacteriaceae</taxon>
        <taxon>Agromyces</taxon>
    </lineage>
</organism>
<evidence type="ECO:0000256" key="6">
    <source>
        <dbReference type="RuleBase" id="RU004466"/>
    </source>
</evidence>
<keyword evidence="8" id="KW-1185">Reference proteome</keyword>
<dbReference type="InterPro" id="IPR033749">
    <property type="entry name" value="Polyprenyl_synt_CS"/>
</dbReference>
<proteinExistence type="inferred from homology"/>
<dbReference type="Gene3D" id="1.10.600.10">
    <property type="entry name" value="Farnesyl Diphosphate Synthase"/>
    <property type="match status" value="1"/>
</dbReference>
<dbReference type="SUPFAM" id="SSF48576">
    <property type="entry name" value="Terpenoid synthases"/>
    <property type="match status" value="1"/>
</dbReference>
<evidence type="ECO:0000256" key="3">
    <source>
        <dbReference type="ARBA" id="ARBA00022679"/>
    </source>
</evidence>
<dbReference type="SFLD" id="SFLDS00005">
    <property type="entry name" value="Isoprenoid_Synthase_Type_I"/>
    <property type="match status" value="1"/>
</dbReference>
<comment type="cofactor">
    <cofactor evidence="1">
        <name>Mg(2+)</name>
        <dbReference type="ChEBI" id="CHEBI:18420"/>
    </cofactor>
</comment>
<name>A0ABN2RCH8_9MICO</name>
<evidence type="ECO:0000256" key="5">
    <source>
        <dbReference type="ARBA" id="ARBA00022842"/>
    </source>
</evidence>
<dbReference type="CDD" id="cd00685">
    <property type="entry name" value="Trans_IPPS_HT"/>
    <property type="match status" value="1"/>
</dbReference>
<evidence type="ECO:0000256" key="2">
    <source>
        <dbReference type="ARBA" id="ARBA00006706"/>
    </source>
</evidence>
<evidence type="ECO:0000313" key="7">
    <source>
        <dbReference type="EMBL" id="GAA1966499.1"/>
    </source>
</evidence>
<accession>A0ABN2RCH8</accession>
<dbReference type="PROSITE" id="PS00723">
    <property type="entry name" value="POLYPRENYL_SYNTHASE_1"/>
    <property type="match status" value="1"/>
</dbReference>
<reference evidence="7 8" key="1">
    <citation type="journal article" date="2019" name="Int. J. Syst. Evol. Microbiol.">
        <title>The Global Catalogue of Microorganisms (GCM) 10K type strain sequencing project: providing services to taxonomists for standard genome sequencing and annotation.</title>
        <authorList>
            <consortium name="The Broad Institute Genomics Platform"/>
            <consortium name="The Broad Institute Genome Sequencing Center for Infectious Disease"/>
            <person name="Wu L."/>
            <person name="Ma J."/>
        </authorList>
    </citation>
    <scope>NUCLEOTIDE SEQUENCE [LARGE SCALE GENOMIC DNA]</scope>
    <source>
        <strain evidence="7 8">JCM 13584</strain>
    </source>
</reference>
<dbReference type="InterPro" id="IPR000092">
    <property type="entry name" value="Polyprenyl_synt"/>
</dbReference>
<comment type="similarity">
    <text evidence="2 6">Belongs to the FPP/GGPP synthase family.</text>
</comment>
<dbReference type="PANTHER" id="PTHR12001">
    <property type="entry name" value="GERANYLGERANYL PYROPHOSPHATE SYNTHASE"/>
    <property type="match status" value="1"/>
</dbReference>
<keyword evidence="4" id="KW-0479">Metal-binding</keyword>
<gene>
    <name evidence="7" type="ORF">GCM10009717_36740</name>
</gene>
<dbReference type="RefSeq" id="WP_170298432.1">
    <property type="nucleotide sequence ID" value="NZ_BAAAMK010000011.1"/>
</dbReference>
<keyword evidence="5" id="KW-0460">Magnesium</keyword>
<dbReference type="EMBL" id="BAAAMK010000011">
    <property type="protein sequence ID" value="GAA1966499.1"/>
    <property type="molecule type" value="Genomic_DNA"/>
</dbReference>
<comment type="caution">
    <text evidence="7">The sequence shown here is derived from an EMBL/GenBank/DDBJ whole genome shotgun (WGS) entry which is preliminary data.</text>
</comment>
<evidence type="ECO:0000256" key="1">
    <source>
        <dbReference type="ARBA" id="ARBA00001946"/>
    </source>
</evidence>
<keyword evidence="3 6" id="KW-0808">Transferase</keyword>
<evidence type="ECO:0000256" key="4">
    <source>
        <dbReference type="ARBA" id="ARBA00022723"/>
    </source>
</evidence>
<sequence>MTDLAAAEARSSAGETAADTDIEHELGTLFAAARRRAGDLDPHYAALWRSLALQSSGGKRIRPHLVRLAYRGLGGTDAALATRVAVAFELLHTAFLIHDDVIDRDTVRRGDPNISARFAARAIRNGTDERTSEIWGETAAVLAGDLALSLAHRELALLPVEAERRERLLDILDRAVFVSAAGELADVVNAGAPEPTSMPRVLSTLEQKTAVYSFECPLAAGAVLAGAPEASISALERFGRFIGIAFQITDDVLGVFGDPAVTGKSAASDLREGKRTALIAHAATTAEWPRIAAGLGDPALDDAEADELREALRDCGALDTAMALAEEHVTLARYELDTADLPAELTAELGAIARRAVERAR</sequence>
<evidence type="ECO:0000313" key="8">
    <source>
        <dbReference type="Proteomes" id="UP001499954"/>
    </source>
</evidence>
<protein>
    <submittedName>
        <fullName evidence="7">Polyprenyl synthetase family protein</fullName>
    </submittedName>
</protein>
<dbReference type="PANTHER" id="PTHR12001:SF85">
    <property type="entry name" value="SHORT CHAIN ISOPRENYL DIPHOSPHATE SYNTHASE"/>
    <property type="match status" value="1"/>
</dbReference>
<dbReference type="InterPro" id="IPR008949">
    <property type="entry name" value="Isoprenoid_synthase_dom_sf"/>
</dbReference>
<dbReference type="Proteomes" id="UP001499954">
    <property type="component" value="Unassembled WGS sequence"/>
</dbReference>
<dbReference type="Pfam" id="PF00348">
    <property type="entry name" value="polyprenyl_synt"/>
    <property type="match status" value="1"/>
</dbReference>